<evidence type="ECO:0000256" key="1">
    <source>
        <dbReference type="ARBA" id="ARBA00004442"/>
    </source>
</evidence>
<evidence type="ECO:0000256" key="2">
    <source>
        <dbReference type="ARBA" id="ARBA00023136"/>
    </source>
</evidence>
<evidence type="ECO:0000313" key="8">
    <source>
        <dbReference type="Proteomes" id="UP001153642"/>
    </source>
</evidence>
<dbReference type="Gene3D" id="3.30.1330.60">
    <property type="entry name" value="OmpA-like domain"/>
    <property type="match status" value="2"/>
</dbReference>
<name>A0ABT6FTR4_9FLAO</name>
<evidence type="ECO:0000256" key="5">
    <source>
        <dbReference type="SAM" id="Phobius"/>
    </source>
</evidence>
<dbReference type="EMBL" id="JAPMUA010000004">
    <property type="protein sequence ID" value="MDG3586669.1"/>
    <property type="molecule type" value="Genomic_DNA"/>
</dbReference>
<evidence type="ECO:0000256" key="4">
    <source>
        <dbReference type="PROSITE-ProRule" id="PRU00473"/>
    </source>
</evidence>
<reference evidence="7" key="1">
    <citation type="submission" date="2022-11" db="EMBL/GenBank/DDBJ databases">
        <title>High-quality draft genome sequence of Galbibacter sp. strain CMA-7.</title>
        <authorList>
            <person name="Wei L."/>
            <person name="Dong C."/>
            <person name="Shao Z."/>
        </authorList>
    </citation>
    <scope>NUCLEOTIDE SEQUENCE</scope>
    <source>
        <strain evidence="7">CMA-7</strain>
    </source>
</reference>
<gene>
    <name evidence="7" type="ORF">OSR52_12400</name>
</gene>
<dbReference type="InterPro" id="IPR006664">
    <property type="entry name" value="OMP_bac"/>
</dbReference>
<organism evidence="7 8">
    <name type="scientific">Galbibacter pacificus</name>
    <dbReference type="NCBI Taxonomy" id="2996052"/>
    <lineage>
        <taxon>Bacteria</taxon>
        <taxon>Pseudomonadati</taxon>
        <taxon>Bacteroidota</taxon>
        <taxon>Flavobacteriia</taxon>
        <taxon>Flavobacteriales</taxon>
        <taxon>Flavobacteriaceae</taxon>
        <taxon>Galbibacter</taxon>
    </lineage>
</organism>
<dbReference type="CDD" id="cd07185">
    <property type="entry name" value="OmpA_C-like"/>
    <property type="match status" value="1"/>
</dbReference>
<dbReference type="PRINTS" id="PR01021">
    <property type="entry name" value="OMPADOMAIN"/>
</dbReference>
<dbReference type="RefSeq" id="WP_277900395.1">
    <property type="nucleotide sequence ID" value="NZ_JAPMUA010000004.1"/>
</dbReference>
<evidence type="ECO:0000259" key="6">
    <source>
        <dbReference type="PROSITE" id="PS51123"/>
    </source>
</evidence>
<dbReference type="PANTHER" id="PTHR30329:SF21">
    <property type="entry name" value="LIPOPROTEIN YIAD-RELATED"/>
    <property type="match status" value="1"/>
</dbReference>
<comment type="caution">
    <text evidence="7">The sequence shown here is derived from an EMBL/GenBank/DDBJ whole genome shotgun (WGS) entry which is preliminary data.</text>
</comment>
<keyword evidence="8" id="KW-1185">Reference proteome</keyword>
<dbReference type="Proteomes" id="UP001153642">
    <property type="component" value="Unassembled WGS sequence"/>
</dbReference>
<feature type="domain" description="OmpA-like" evidence="6">
    <location>
        <begin position="181"/>
        <end position="297"/>
    </location>
</feature>
<evidence type="ECO:0000256" key="3">
    <source>
        <dbReference type="ARBA" id="ARBA00023237"/>
    </source>
</evidence>
<dbReference type="PANTHER" id="PTHR30329">
    <property type="entry name" value="STATOR ELEMENT OF FLAGELLAR MOTOR COMPLEX"/>
    <property type="match status" value="1"/>
</dbReference>
<dbReference type="InterPro" id="IPR036737">
    <property type="entry name" value="OmpA-like_sf"/>
</dbReference>
<dbReference type="InterPro" id="IPR050330">
    <property type="entry name" value="Bact_OuterMem_StrucFunc"/>
</dbReference>
<comment type="subcellular location">
    <subcellularLocation>
        <location evidence="1">Cell outer membrane</location>
    </subcellularLocation>
</comment>
<evidence type="ECO:0000313" key="7">
    <source>
        <dbReference type="EMBL" id="MDG3586669.1"/>
    </source>
</evidence>
<feature type="transmembrane region" description="Helical" evidence="5">
    <location>
        <begin position="5"/>
        <end position="23"/>
    </location>
</feature>
<proteinExistence type="predicted"/>
<keyword evidence="3" id="KW-0998">Cell outer membrane</keyword>
<sequence>MKSLYIIGILLTIIIGSFFNWVLCCDIVTEEVEIDEVVVVEEKAPVVNPLIIIDSTGSFNYEANDNFNFNASDFIILRPLEQGVEDGVMQLKEYVGNDASKFVNVTGYYENSETNNSAFPNLGLARANAVKNHLIAQGISSKKINTFGELQDGLPKQDSIYVGPVSFLITNDANVKDAELIVKNIKENPIVLYFDTGKSTISLSEEQRLKYQDIVRAMDKVDDVSVLIVGHTDNTGNAEQNMVLGKNRAEFIKAYLVKNGIPSEEIVTVSKGQEQPIATNDTEEGRAENRRTVITIK</sequence>
<keyword evidence="5" id="KW-1133">Transmembrane helix</keyword>
<accession>A0ABT6FTR4</accession>
<dbReference type="PROSITE" id="PS51123">
    <property type="entry name" value="OMPA_2"/>
    <property type="match status" value="1"/>
</dbReference>
<dbReference type="InterPro" id="IPR006665">
    <property type="entry name" value="OmpA-like"/>
</dbReference>
<dbReference type="Pfam" id="PF00691">
    <property type="entry name" value="OmpA"/>
    <property type="match status" value="1"/>
</dbReference>
<protein>
    <submittedName>
        <fullName evidence="7">OmpA family protein</fullName>
    </submittedName>
</protein>
<keyword evidence="2 4" id="KW-0472">Membrane</keyword>
<keyword evidence="5" id="KW-0812">Transmembrane</keyword>
<dbReference type="SUPFAM" id="SSF103088">
    <property type="entry name" value="OmpA-like"/>
    <property type="match status" value="2"/>
</dbReference>